<sequence length="682" mass="77722">MMNNPLLDSYALPPFSRIRPEHVLPAVTQVLADNRAAIQALSVPGTTPTWDTLVEPLEDLEERLNRVWSPVSHLNAVMNSDALREAYNACLPLLSDYATEVGQNEDLYRAYRQLAEGPEFARLDGAQRRLVDNALRDFRLSGVDLPPAQKARYREIAQELASLASRFQDNLLDATHAWSKHLEDEEQLRGLPESARALARQTAAAQGKSGWVFTLEYPSYLAVMTYADDRRLRQEFYTAYVTRASDQGPHAGTWDNGALMERLLALRHEQAQLLGYRNFAELSLATKMARSCDEVMGFLTDLAERARPHAQRDLQELRTYAREQHGLETLKVWDLNYYSEKLRQHRFQLSEEEIRAYFPVGRVIAGLFELVRRLYGLTIQAREGVDVWHPEVTFYEIRDSAGELRGAFYLDLYARPKKRGGAWMDECLTRRRSRAGVQLPVAYLTCNFAPPAEGQPALLRHEEVLTLFHEFGHGLHHLLTRVDYPGVAGIHGVEWDAVELPSQFMENFCWEPETLALISGHYQTGEPLPKSLLDKMIAARNFQSGMQMVRQLEFALFDFRIHRDYDPALGGRIYPILSEVREQVAVVFPPPFNRFPHSFSHIFAGGYAAGYYSYKWAEVLSSDAYARFEEQGLFNPEVGRAFLTHILETGGSRNAMESFVAFRGREPKIDALLRHNGLAERA</sequence>
<name>A0ABM9NJ83_9GAMM</name>
<keyword evidence="13" id="KW-1185">Reference proteome</keyword>
<dbReference type="InterPro" id="IPR001567">
    <property type="entry name" value="Pept_M3A_M3B_dom"/>
</dbReference>
<evidence type="ECO:0000256" key="1">
    <source>
        <dbReference type="ARBA" id="ARBA00006040"/>
    </source>
</evidence>
<dbReference type="SUPFAM" id="SSF55486">
    <property type="entry name" value="Metalloproteases ('zincins'), catalytic domain"/>
    <property type="match status" value="1"/>
</dbReference>
<dbReference type="Pfam" id="PF01432">
    <property type="entry name" value="Peptidase_M3"/>
    <property type="match status" value="1"/>
</dbReference>
<dbReference type="EMBL" id="OZ026884">
    <property type="protein sequence ID" value="CAL1240681.1"/>
    <property type="molecule type" value="Genomic_DNA"/>
</dbReference>
<dbReference type="Gene3D" id="1.10.1370.10">
    <property type="entry name" value="Neurolysin, domain 3"/>
    <property type="match status" value="1"/>
</dbReference>
<comment type="catalytic activity">
    <reaction evidence="7">
        <text>Hydrolysis of oligopeptides, with broad specificity. Gly or Ala commonly occur as P1 or P1' residues, but more distant residues are also important, as is shown by the fact that Z-Gly-Pro-Gly-|-Gly-Pro-Ala is cleaved, but not Z-(Gly)(5).</text>
        <dbReference type="EC" id="3.4.24.70"/>
    </reaction>
</comment>
<dbReference type="InterPro" id="IPR045666">
    <property type="entry name" value="OpdA_N"/>
</dbReference>
<dbReference type="InterPro" id="IPR045090">
    <property type="entry name" value="Pept_M3A_M3B"/>
</dbReference>
<feature type="domain" description="Oligopeptidase A N-terminal" evidence="11">
    <location>
        <begin position="28"/>
        <end position="146"/>
    </location>
</feature>
<evidence type="ECO:0000256" key="6">
    <source>
        <dbReference type="ARBA" id="ARBA00023049"/>
    </source>
</evidence>
<evidence type="ECO:0000256" key="9">
    <source>
        <dbReference type="RuleBase" id="RU003435"/>
    </source>
</evidence>
<evidence type="ECO:0000259" key="10">
    <source>
        <dbReference type="Pfam" id="PF01432"/>
    </source>
</evidence>
<proteinExistence type="inferred from homology"/>
<evidence type="ECO:0000256" key="8">
    <source>
        <dbReference type="ARBA" id="ARBA00026100"/>
    </source>
</evidence>
<feature type="domain" description="Peptidase M3A/M3B catalytic" evidence="10">
    <location>
        <begin position="223"/>
        <end position="677"/>
    </location>
</feature>
<dbReference type="Gene3D" id="3.40.390.10">
    <property type="entry name" value="Collagenase (Catalytic Domain)"/>
    <property type="match status" value="1"/>
</dbReference>
<evidence type="ECO:0000259" key="11">
    <source>
        <dbReference type="Pfam" id="PF19310"/>
    </source>
</evidence>
<evidence type="ECO:0000313" key="12">
    <source>
        <dbReference type="EMBL" id="CAL1240681.1"/>
    </source>
</evidence>
<dbReference type="InterPro" id="IPR024077">
    <property type="entry name" value="Neurolysin/TOP_dom2"/>
</dbReference>
<dbReference type="InterPro" id="IPR024079">
    <property type="entry name" value="MetalloPept_cat_dom_sf"/>
</dbReference>
<organism evidence="12 13">
    <name type="scientific">Candidatus Methylocalor cossyra</name>
    <dbReference type="NCBI Taxonomy" id="3108543"/>
    <lineage>
        <taxon>Bacteria</taxon>
        <taxon>Pseudomonadati</taxon>
        <taxon>Pseudomonadota</taxon>
        <taxon>Gammaproteobacteria</taxon>
        <taxon>Methylococcales</taxon>
        <taxon>Methylococcaceae</taxon>
        <taxon>Candidatus Methylocalor</taxon>
    </lineage>
</organism>
<evidence type="ECO:0000256" key="5">
    <source>
        <dbReference type="ARBA" id="ARBA00022833"/>
    </source>
</evidence>
<accession>A0ABM9NJ83</accession>
<dbReference type="NCBIfam" id="NF008159">
    <property type="entry name" value="PRK10911.1"/>
    <property type="match status" value="1"/>
</dbReference>
<dbReference type="PANTHER" id="PTHR11804">
    <property type="entry name" value="PROTEASE M3 THIMET OLIGOPEPTIDASE-RELATED"/>
    <property type="match status" value="1"/>
</dbReference>
<gene>
    <name evidence="12" type="primary">prlC</name>
    <name evidence="12" type="ORF">MECH1_V1_1905</name>
</gene>
<comment type="similarity">
    <text evidence="1 9">Belongs to the peptidase M3 family.</text>
</comment>
<dbReference type="Gene3D" id="1.20.1050.40">
    <property type="entry name" value="Endopeptidase. Chain P, domain 1"/>
    <property type="match status" value="1"/>
</dbReference>
<keyword evidence="2 9" id="KW-0645">Protease</keyword>
<keyword evidence="6 9" id="KW-0482">Metalloprotease</keyword>
<keyword evidence="3 9" id="KW-0479">Metal-binding</keyword>
<comment type="cofactor">
    <cofactor evidence="9">
        <name>Zn(2+)</name>
        <dbReference type="ChEBI" id="CHEBI:29105"/>
    </cofactor>
    <text evidence="9">Binds 1 zinc ion.</text>
</comment>
<dbReference type="InterPro" id="IPR034005">
    <property type="entry name" value="M3A_DCP"/>
</dbReference>
<evidence type="ECO:0000256" key="7">
    <source>
        <dbReference type="ARBA" id="ARBA00024603"/>
    </source>
</evidence>
<keyword evidence="4 9" id="KW-0378">Hydrolase</keyword>
<dbReference type="EC" id="3.4.24.70" evidence="8"/>
<evidence type="ECO:0000256" key="4">
    <source>
        <dbReference type="ARBA" id="ARBA00022801"/>
    </source>
</evidence>
<evidence type="ECO:0000256" key="2">
    <source>
        <dbReference type="ARBA" id="ARBA00022670"/>
    </source>
</evidence>
<dbReference type="CDD" id="cd06456">
    <property type="entry name" value="M3A_DCP"/>
    <property type="match status" value="1"/>
</dbReference>
<keyword evidence="5 9" id="KW-0862">Zinc</keyword>
<evidence type="ECO:0000256" key="3">
    <source>
        <dbReference type="ARBA" id="ARBA00022723"/>
    </source>
</evidence>
<evidence type="ECO:0000313" key="13">
    <source>
        <dbReference type="Proteomes" id="UP001497493"/>
    </source>
</evidence>
<protein>
    <recommendedName>
        <fullName evidence="8">oligopeptidase A</fullName>
        <ecNumber evidence="8">3.4.24.70</ecNumber>
    </recommendedName>
</protein>
<dbReference type="InterPro" id="IPR024080">
    <property type="entry name" value="Neurolysin/TOP_N"/>
</dbReference>
<reference evidence="12 13" key="1">
    <citation type="submission" date="2024-04" db="EMBL/GenBank/DDBJ databases">
        <authorList>
            <person name="Cremers G."/>
        </authorList>
    </citation>
    <scope>NUCLEOTIDE SEQUENCE [LARGE SCALE GENOMIC DNA]</scope>
    <source>
        <strain evidence="12">MeCH1-AG</strain>
    </source>
</reference>
<dbReference type="GO" id="GO:0004222">
    <property type="term" value="F:metalloendopeptidase activity"/>
    <property type="evidence" value="ECO:0007669"/>
    <property type="project" value="UniProtKB-EC"/>
</dbReference>
<dbReference type="Pfam" id="PF19310">
    <property type="entry name" value="TOP_N"/>
    <property type="match status" value="1"/>
</dbReference>
<dbReference type="PANTHER" id="PTHR11804:SF84">
    <property type="entry name" value="SACCHAROLYSIN"/>
    <property type="match status" value="1"/>
</dbReference>
<dbReference type="Proteomes" id="UP001497493">
    <property type="component" value="Chromosome"/>
</dbReference>